<reference evidence="3 4" key="1">
    <citation type="submission" date="2018-12" db="EMBL/GenBank/DDBJ databases">
        <title>Legionella sp,whole genome shotgun sequence.</title>
        <authorList>
            <person name="Wu H."/>
        </authorList>
    </citation>
    <scope>NUCLEOTIDE SEQUENCE [LARGE SCALE GENOMIC DNA]</scope>
    <source>
        <strain evidence="4">km714</strain>
    </source>
</reference>
<dbReference type="GO" id="GO:0004672">
    <property type="term" value="F:protein kinase activity"/>
    <property type="evidence" value="ECO:0007669"/>
    <property type="project" value="InterPro"/>
</dbReference>
<dbReference type="InterPro" id="IPR000719">
    <property type="entry name" value="Prot_kinase_dom"/>
</dbReference>
<name>A0A3S0WRU7_9GAMM</name>
<feature type="domain" description="Protein kinase" evidence="2">
    <location>
        <begin position="152"/>
        <end position="446"/>
    </location>
</feature>
<comment type="caution">
    <text evidence="3">The sequence shown here is derived from an EMBL/GenBank/DDBJ whole genome shotgun (WGS) entry which is preliminary data.</text>
</comment>
<dbReference type="EMBL" id="RZGR01000013">
    <property type="protein sequence ID" value="RUQ88373.1"/>
    <property type="molecule type" value="Genomic_DNA"/>
</dbReference>
<feature type="region of interest" description="Disordered" evidence="1">
    <location>
        <begin position="544"/>
        <end position="571"/>
    </location>
</feature>
<feature type="region of interest" description="Disordered" evidence="1">
    <location>
        <begin position="504"/>
        <end position="527"/>
    </location>
</feature>
<dbReference type="PROSITE" id="PS50011">
    <property type="entry name" value="PROTEIN_KINASE_DOM"/>
    <property type="match status" value="1"/>
</dbReference>
<dbReference type="SUPFAM" id="SSF56112">
    <property type="entry name" value="Protein kinase-like (PK-like)"/>
    <property type="match status" value="1"/>
</dbReference>
<dbReference type="SMART" id="SM00220">
    <property type="entry name" value="S_TKc"/>
    <property type="match status" value="1"/>
</dbReference>
<feature type="compositionally biased region" description="Polar residues" evidence="1">
    <location>
        <begin position="548"/>
        <end position="571"/>
    </location>
</feature>
<dbReference type="GO" id="GO:0005524">
    <property type="term" value="F:ATP binding"/>
    <property type="evidence" value="ECO:0007669"/>
    <property type="project" value="InterPro"/>
</dbReference>
<dbReference type="Proteomes" id="UP000288012">
    <property type="component" value="Unassembled WGS sequence"/>
</dbReference>
<gene>
    <name evidence="3" type="ORF">EKM59_05765</name>
</gene>
<proteinExistence type="predicted"/>
<evidence type="ECO:0000313" key="4">
    <source>
        <dbReference type="Proteomes" id="UP000288012"/>
    </source>
</evidence>
<dbReference type="Gene3D" id="1.10.510.10">
    <property type="entry name" value="Transferase(Phosphotransferase) domain 1"/>
    <property type="match status" value="1"/>
</dbReference>
<organism evidence="3 4">
    <name type="scientific">Legionella septentrionalis</name>
    <dbReference type="NCBI Taxonomy" id="2498109"/>
    <lineage>
        <taxon>Bacteria</taxon>
        <taxon>Pseudomonadati</taxon>
        <taxon>Pseudomonadota</taxon>
        <taxon>Gammaproteobacteria</taxon>
        <taxon>Legionellales</taxon>
        <taxon>Legionellaceae</taxon>
        <taxon>Legionella</taxon>
    </lineage>
</organism>
<dbReference type="InterPro" id="IPR011009">
    <property type="entry name" value="Kinase-like_dom_sf"/>
</dbReference>
<sequence>MKLVQQLKLIFKEIKHPKLPEKIKKLNAYPVGDVDALNHLQFYKAAEQFIQEINKLIENYNAISLADLENKKKSLLSIQQKIRKLYDQFQPAHFEKSIVLTTAQASLEDAVLKQAKKLNTPLLTSANNIPPIVNILGTLTSKKINKLLDILIYSDRKLIEPSIKKLYKGKKHAQDASVFKKFLSEHQIQFLGGANSLNYKVTNLVNNKSWVLKVEFRLNSTEVRDYLLQSMCDTILVGFIERMGVISDKNTEQKRVRFLTVTEFLAQGSLDAQKNKSLHVAQIAEYFMQMSEILLRIQEAGCIFPDAKNANWLVNDENKLIIADTKSFLFTNSDGYLLKEKNPFSSFVISTRSFAPPEYLDYYLQHSKGKNDPSQLNADKFHAYTLGRNLYFFLSKRSPNMDPIDLNHSIFTSEYGQTFKELIQKLTEEDATKRLSLQQARKELYLIKYPEVRAMVAELSAPGFPSQQISGFLEEHKTAVKNADSAEKEELLSGPREAVQKIKENQHTSQSNMDEKSEGGQKCGSLDGKPAGVNFFKFFKDAPKNESENNNTLSNDSINDTLQKSSMLGAA</sequence>
<accession>A0A3S0WRU7</accession>
<dbReference type="AlphaFoldDB" id="A0A3S0WRU7"/>
<evidence type="ECO:0000259" key="2">
    <source>
        <dbReference type="PROSITE" id="PS50011"/>
    </source>
</evidence>
<protein>
    <recommendedName>
        <fullName evidence="2">Protein kinase domain-containing protein</fullName>
    </recommendedName>
</protein>
<dbReference type="Pfam" id="PF00069">
    <property type="entry name" value="Pkinase"/>
    <property type="match status" value="1"/>
</dbReference>
<dbReference type="RefSeq" id="WP_127111248.1">
    <property type="nucleotide sequence ID" value="NZ_RZGR01000013.1"/>
</dbReference>
<evidence type="ECO:0000256" key="1">
    <source>
        <dbReference type="SAM" id="MobiDB-lite"/>
    </source>
</evidence>
<evidence type="ECO:0000313" key="3">
    <source>
        <dbReference type="EMBL" id="RUQ88373.1"/>
    </source>
</evidence>
<keyword evidence="4" id="KW-1185">Reference proteome</keyword>